<dbReference type="InterPro" id="IPR010445">
    <property type="entry name" value="LapA_dom"/>
</dbReference>
<dbReference type="Proteomes" id="UP000193247">
    <property type="component" value="Unassembled WGS sequence"/>
</dbReference>
<evidence type="ECO:0000256" key="1">
    <source>
        <dbReference type="ARBA" id="ARBA00022475"/>
    </source>
</evidence>
<evidence type="ECO:0000256" key="5">
    <source>
        <dbReference type="SAM" id="MobiDB-lite"/>
    </source>
</evidence>
<feature type="region of interest" description="Disordered" evidence="5">
    <location>
        <begin position="1"/>
        <end position="33"/>
    </location>
</feature>
<evidence type="ECO:0000313" key="8">
    <source>
        <dbReference type="EMBL" id="OSC41412.1"/>
    </source>
</evidence>
<sequence length="119" mass="12468">MSSNPSGSADPPSRTKVPPASAPKASPPRPDSPVKFTRAAAVWSALIVGFLILIFLLIFIAQNTESASFAFFGWRWSLPLGVAMLLAAVGGGLIAVFAGTARILQLRKVAKSVQPPPAR</sequence>
<proteinExistence type="predicted"/>
<keyword evidence="3 6" id="KW-1133">Transmembrane helix</keyword>
<feature type="transmembrane region" description="Helical" evidence="6">
    <location>
        <begin position="80"/>
        <end position="104"/>
    </location>
</feature>
<gene>
    <name evidence="8" type="ORF">B8W66_08460</name>
</gene>
<evidence type="ECO:0000313" key="9">
    <source>
        <dbReference type="Proteomes" id="UP000193247"/>
    </source>
</evidence>
<feature type="transmembrane region" description="Helical" evidence="6">
    <location>
        <begin position="39"/>
        <end position="60"/>
    </location>
</feature>
<evidence type="ECO:0000256" key="4">
    <source>
        <dbReference type="ARBA" id="ARBA00023136"/>
    </source>
</evidence>
<feature type="domain" description="Lipopolysaccharide assembly protein A" evidence="7">
    <location>
        <begin position="62"/>
        <end position="112"/>
    </location>
</feature>
<dbReference type="EMBL" id="NCXP01000007">
    <property type="protein sequence ID" value="OSC41412.1"/>
    <property type="molecule type" value="Genomic_DNA"/>
</dbReference>
<keyword evidence="1" id="KW-1003">Cell membrane</keyword>
<name>A0A1X2LWC4_9MYCO</name>
<keyword evidence="4 6" id="KW-0472">Membrane</keyword>
<keyword evidence="2 6" id="KW-0812">Transmembrane</keyword>
<reference evidence="8 9" key="1">
    <citation type="submission" date="2017-04" db="EMBL/GenBank/DDBJ databases">
        <title>The new phylogeny of genus Mycobacterium.</title>
        <authorList>
            <person name="Tortoli E."/>
            <person name="Trovato A."/>
            <person name="Cirillo D.M."/>
        </authorList>
    </citation>
    <scope>NUCLEOTIDE SEQUENCE [LARGE SCALE GENOMIC DNA]</scope>
    <source>
        <strain evidence="8 9">TBL 1200985</strain>
    </source>
</reference>
<evidence type="ECO:0000256" key="3">
    <source>
        <dbReference type="ARBA" id="ARBA00022989"/>
    </source>
</evidence>
<dbReference type="GO" id="GO:0005886">
    <property type="term" value="C:plasma membrane"/>
    <property type="evidence" value="ECO:0007669"/>
    <property type="project" value="InterPro"/>
</dbReference>
<comment type="caution">
    <text evidence="8">The sequence shown here is derived from an EMBL/GenBank/DDBJ whole genome shotgun (WGS) entry which is preliminary data.</text>
</comment>
<dbReference type="STRING" id="1430326.B8W66_08460"/>
<organism evidence="8 9">
    <name type="scientific">Mycobacterium decipiens</name>
    <dbReference type="NCBI Taxonomy" id="1430326"/>
    <lineage>
        <taxon>Bacteria</taxon>
        <taxon>Bacillati</taxon>
        <taxon>Actinomycetota</taxon>
        <taxon>Actinomycetes</taxon>
        <taxon>Mycobacteriales</taxon>
        <taxon>Mycobacteriaceae</taxon>
        <taxon>Mycobacterium</taxon>
    </lineage>
</organism>
<evidence type="ECO:0000256" key="2">
    <source>
        <dbReference type="ARBA" id="ARBA00022692"/>
    </source>
</evidence>
<accession>A0A1X2LWC4</accession>
<evidence type="ECO:0000256" key="6">
    <source>
        <dbReference type="SAM" id="Phobius"/>
    </source>
</evidence>
<keyword evidence="9" id="KW-1185">Reference proteome</keyword>
<dbReference type="AlphaFoldDB" id="A0A1X2LWC4"/>
<evidence type="ECO:0000259" key="7">
    <source>
        <dbReference type="Pfam" id="PF06305"/>
    </source>
</evidence>
<protein>
    <recommendedName>
        <fullName evidence="7">Lipopolysaccharide assembly protein A domain-containing protein</fullName>
    </recommendedName>
</protein>
<dbReference type="Pfam" id="PF06305">
    <property type="entry name" value="LapA_dom"/>
    <property type="match status" value="1"/>
</dbReference>
<dbReference type="RefSeq" id="WP_085324587.1">
    <property type="nucleotide sequence ID" value="NZ_NCXP01000007.1"/>
</dbReference>